<evidence type="ECO:0000313" key="2">
    <source>
        <dbReference type="Proteomes" id="UP001634007"/>
    </source>
</evidence>
<dbReference type="EMBL" id="JBJKBG010000010">
    <property type="protein sequence ID" value="KAL3718783.1"/>
    <property type="molecule type" value="Genomic_DNA"/>
</dbReference>
<reference evidence="1 2" key="1">
    <citation type="submission" date="2024-11" db="EMBL/GenBank/DDBJ databases">
        <title>Chromosome-level genome assembly of Eucalyptus globulus Labill. provides insights into its genome evolution.</title>
        <authorList>
            <person name="Li X."/>
        </authorList>
    </citation>
    <scope>NUCLEOTIDE SEQUENCE [LARGE SCALE GENOMIC DNA]</scope>
    <source>
        <strain evidence="1">CL2024</strain>
        <tissue evidence="1">Fresh tender leaves</tissue>
    </source>
</reference>
<dbReference type="AlphaFoldDB" id="A0ABD3IXA7"/>
<comment type="caution">
    <text evidence="1">The sequence shown here is derived from an EMBL/GenBank/DDBJ whole genome shotgun (WGS) entry which is preliminary data.</text>
</comment>
<organism evidence="1 2">
    <name type="scientific">Eucalyptus globulus</name>
    <name type="common">Tasmanian blue gum</name>
    <dbReference type="NCBI Taxonomy" id="34317"/>
    <lineage>
        <taxon>Eukaryota</taxon>
        <taxon>Viridiplantae</taxon>
        <taxon>Streptophyta</taxon>
        <taxon>Embryophyta</taxon>
        <taxon>Tracheophyta</taxon>
        <taxon>Spermatophyta</taxon>
        <taxon>Magnoliopsida</taxon>
        <taxon>eudicotyledons</taxon>
        <taxon>Gunneridae</taxon>
        <taxon>Pentapetalae</taxon>
        <taxon>rosids</taxon>
        <taxon>malvids</taxon>
        <taxon>Myrtales</taxon>
        <taxon>Myrtaceae</taxon>
        <taxon>Myrtoideae</taxon>
        <taxon>Eucalypteae</taxon>
        <taxon>Eucalyptus</taxon>
    </lineage>
</organism>
<gene>
    <name evidence="1" type="ORF">ACJRO7_003830</name>
</gene>
<proteinExistence type="predicted"/>
<name>A0ABD3IXA7_EUCGL</name>
<keyword evidence="2" id="KW-1185">Reference proteome</keyword>
<dbReference type="Proteomes" id="UP001634007">
    <property type="component" value="Unassembled WGS sequence"/>
</dbReference>
<sequence length="100" mass="11153">MGFCIFFALAKAIGVWKKEGFVGGHEETGNIRPASFMGATIDGPGSTWRRLHPTVSRSFESKIFSEPEKTMSTYQWRADLRVSAINLGRGRSFLGQGRIR</sequence>
<evidence type="ECO:0000313" key="1">
    <source>
        <dbReference type="EMBL" id="KAL3718783.1"/>
    </source>
</evidence>
<accession>A0ABD3IXA7</accession>
<protein>
    <submittedName>
        <fullName evidence="1">Uncharacterized protein</fullName>
    </submittedName>
</protein>